<comment type="caution">
    <text evidence="7">The sequence shown here is derived from an EMBL/GenBank/DDBJ whole genome shotgun (WGS) entry which is preliminary data.</text>
</comment>
<protein>
    <submittedName>
        <fullName evidence="7">FtsW/RodA/SpoVE family cell cycle protein</fullName>
    </submittedName>
</protein>
<comment type="subcellular location">
    <subcellularLocation>
        <location evidence="1">Membrane</location>
        <topology evidence="1">Multi-pass membrane protein</topology>
    </subcellularLocation>
</comment>
<evidence type="ECO:0000256" key="6">
    <source>
        <dbReference type="SAM" id="Phobius"/>
    </source>
</evidence>
<reference evidence="7 8" key="1">
    <citation type="submission" date="2018-08" db="EMBL/GenBank/DDBJ databases">
        <title>A genome reference for cultivated species of the human gut microbiota.</title>
        <authorList>
            <person name="Zou Y."/>
            <person name="Xue W."/>
            <person name="Luo G."/>
        </authorList>
    </citation>
    <scope>NUCLEOTIDE SEQUENCE [LARGE SCALE GENOMIC DNA]</scope>
    <source>
        <strain evidence="7 8">OF01-3</strain>
    </source>
</reference>
<feature type="transmembrane region" description="Helical" evidence="6">
    <location>
        <begin position="198"/>
        <end position="229"/>
    </location>
</feature>
<organism evidence="7 8">
    <name type="scientific">Anaerococcus nagyae</name>
    <dbReference type="NCBI Taxonomy" id="1755241"/>
    <lineage>
        <taxon>Bacteria</taxon>
        <taxon>Bacillati</taxon>
        <taxon>Bacillota</taxon>
        <taxon>Tissierellia</taxon>
        <taxon>Tissierellales</taxon>
        <taxon>Peptoniphilaceae</taxon>
        <taxon>Anaerococcus</taxon>
    </lineage>
</organism>
<dbReference type="GO" id="GO:0008360">
    <property type="term" value="P:regulation of cell shape"/>
    <property type="evidence" value="ECO:0007669"/>
    <property type="project" value="UniProtKB-KW"/>
</dbReference>
<feature type="transmembrane region" description="Helical" evidence="6">
    <location>
        <begin position="352"/>
        <end position="374"/>
    </location>
</feature>
<dbReference type="PANTHER" id="PTHR30474">
    <property type="entry name" value="CELL CYCLE PROTEIN"/>
    <property type="match status" value="1"/>
</dbReference>
<feature type="transmembrane region" description="Helical" evidence="6">
    <location>
        <begin position="386"/>
        <end position="407"/>
    </location>
</feature>
<dbReference type="EMBL" id="QVEU01000003">
    <property type="protein sequence ID" value="RGB76495.1"/>
    <property type="molecule type" value="Genomic_DNA"/>
</dbReference>
<accession>A0A3E2TII8</accession>
<dbReference type="RefSeq" id="WP_117521529.1">
    <property type="nucleotide sequence ID" value="NZ_QVEU01000003.1"/>
</dbReference>
<feature type="transmembrane region" description="Helical" evidence="6">
    <location>
        <begin position="71"/>
        <end position="88"/>
    </location>
</feature>
<feature type="transmembrane region" description="Helical" evidence="6">
    <location>
        <begin position="235"/>
        <end position="255"/>
    </location>
</feature>
<proteinExistence type="predicted"/>
<feature type="transmembrane region" description="Helical" evidence="6">
    <location>
        <begin position="129"/>
        <end position="148"/>
    </location>
</feature>
<keyword evidence="8" id="KW-1185">Reference proteome</keyword>
<dbReference type="OrthoDB" id="9812661at2"/>
<gene>
    <name evidence="7" type="ORF">DXA39_04825</name>
</gene>
<evidence type="ECO:0000256" key="1">
    <source>
        <dbReference type="ARBA" id="ARBA00004141"/>
    </source>
</evidence>
<dbReference type="InterPro" id="IPR001182">
    <property type="entry name" value="FtsW/RodA"/>
</dbReference>
<feature type="transmembrane region" description="Helical" evidence="6">
    <location>
        <begin position="154"/>
        <end position="177"/>
    </location>
</feature>
<evidence type="ECO:0000313" key="7">
    <source>
        <dbReference type="EMBL" id="RGB76495.1"/>
    </source>
</evidence>
<evidence type="ECO:0000256" key="4">
    <source>
        <dbReference type="ARBA" id="ARBA00022989"/>
    </source>
</evidence>
<dbReference type="GO" id="GO:0051301">
    <property type="term" value="P:cell division"/>
    <property type="evidence" value="ECO:0007669"/>
    <property type="project" value="InterPro"/>
</dbReference>
<dbReference type="PANTHER" id="PTHR30474:SF3">
    <property type="entry name" value="PEPTIDOGLYCAN GLYCOSYLTRANSFERASE RODA"/>
    <property type="match status" value="1"/>
</dbReference>
<keyword evidence="4 6" id="KW-1133">Transmembrane helix</keyword>
<feature type="transmembrane region" description="Helical" evidence="6">
    <location>
        <begin position="44"/>
        <end position="64"/>
    </location>
</feature>
<feature type="transmembrane region" description="Helical" evidence="6">
    <location>
        <begin position="100"/>
        <end position="117"/>
    </location>
</feature>
<evidence type="ECO:0000256" key="2">
    <source>
        <dbReference type="ARBA" id="ARBA00022692"/>
    </source>
</evidence>
<feature type="transmembrane region" description="Helical" evidence="6">
    <location>
        <begin position="320"/>
        <end position="340"/>
    </location>
</feature>
<feature type="transmembrane region" description="Helical" evidence="6">
    <location>
        <begin position="20"/>
        <end position="38"/>
    </location>
</feature>
<dbReference type="GO" id="GO:0005886">
    <property type="term" value="C:plasma membrane"/>
    <property type="evidence" value="ECO:0007669"/>
    <property type="project" value="TreeGrafter"/>
</dbReference>
<evidence type="ECO:0000313" key="8">
    <source>
        <dbReference type="Proteomes" id="UP000261011"/>
    </source>
</evidence>
<name>A0A3E2TII8_9FIRM</name>
<dbReference type="Proteomes" id="UP000261011">
    <property type="component" value="Unassembled WGS sequence"/>
</dbReference>
<dbReference type="Pfam" id="PF01098">
    <property type="entry name" value="FTSW_RODA_SPOVE"/>
    <property type="match status" value="1"/>
</dbReference>
<feature type="transmembrane region" description="Helical" evidence="6">
    <location>
        <begin position="276"/>
        <end position="300"/>
    </location>
</feature>
<keyword evidence="3" id="KW-0133">Cell shape</keyword>
<keyword evidence="2 6" id="KW-0812">Transmembrane</keyword>
<dbReference type="AlphaFoldDB" id="A0A3E2TII8"/>
<sequence>MRKQLDIDQKEKKYQKKSLVLLFLFTFLSLSLALIYNIDNITSTDFYTYLALLVVVVLSTTLVNKITNADNILLMIVNMLFAIGVAIIYRLDPSFGKRQLQFYIVGIVLFFITFGLLKTFKFWNNIRLFYVIVSVGLFMATLVFGSYIGGAKNWIILGPITIQPSEFIKIPLAFYVASFYSKYNEISMKPFGRYYMNIVIYIFIGFLFLQKDLGTALIFFGLMILSQFVFEKDRVLITINIVAMIFGSILAYFMFGHVRIRVATWLDPWSDINVTGYQITQALFALASGGLFGTGIGLGHPDYIPVAESDFIFSAISEEMGIFMGIAVILLFMILVYRAFKISLSQQDKFYSTLAFCIGVLFALQTFIILGGVLKIIPLTGVTLPFISQGGSSMLSGFILLGCLQYCASEIKYGDELDD</sequence>
<dbReference type="GO" id="GO:0032153">
    <property type="term" value="C:cell division site"/>
    <property type="evidence" value="ECO:0007669"/>
    <property type="project" value="TreeGrafter"/>
</dbReference>
<keyword evidence="5 6" id="KW-0472">Membrane</keyword>
<dbReference type="GO" id="GO:0015648">
    <property type="term" value="F:lipid-linked peptidoglycan transporter activity"/>
    <property type="evidence" value="ECO:0007669"/>
    <property type="project" value="TreeGrafter"/>
</dbReference>
<evidence type="ECO:0000256" key="3">
    <source>
        <dbReference type="ARBA" id="ARBA00022960"/>
    </source>
</evidence>
<evidence type="ECO:0000256" key="5">
    <source>
        <dbReference type="ARBA" id="ARBA00023136"/>
    </source>
</evidence>